<evidence type="ECO:0000313" key="4">
    <source>
        <dbReference type="EMBL" id="CAF1425224.1"/>
    </source>
</evidence>
<evidence type="ECO:0000256" key="2">
    <source>
        <dbReference type="SAM" id="Phobius"/>
    </source>
</evidence>
<dbReference type="Proteomes" id="UP000663834">
    <property type="component" value="Unassembled WGS sequence"/>
</dbReference>
<keyword evidence="2" id="KW-1133">Transmembrane helix</keyword>
<dbReference type="OrthoDB" id="10002748at2759"/>
<feature type="compositionally biased region" description="Basic and acidic residues" evidence="1">
    <location>
        <begin position="213"/>
        <end position="222"/>
    </location>
</feature>
<name>A0A815N5W9_9BILA</name>
<evidence type="ECO:0000313" key="5">
    <source>
        <dbReference type="Proteomes" id="UP000663834"/>
    </source>
</evidence>
<evidence type="ECO:0000256" key="1">
    <source>
        <dbReference type="SAM" id="MobiDB-lite"/>
    </source>
</evidence>
<keyword evidence="2" id="KW-0472">Membrane</keyword>
<organism evidence="4 5">
    <name type="scientific">Rotaria magnacalcarata</name>
    <dbReference type="NCBI Taxonomy" id="392030"/>
    <lineage>
        <taxon>Eukaryota</taxon>
        <taxon>Metazoa</taxon>
        <taxon>Spiralia</taxon>
        <taxon>Gnathifera</taxon>
        <taxon>Rotifera</taxon>
        <taxon>Eurotatoria</taxon>
        <taxon>Bdelloidea</taxon>
        <taxon>Philodinida</taxon>
        <taxon>Philodinidae</taxon>
        <taxon>Rotaria</taxon>
    </lineage>
</organism>
<feature type="region of interest" description="Disordered" evidence="1">
    <location>
        <begin position="151"/>
        <end position="222"/>
    </location>
</feature>
<gene>
    <name evidence="3" type="ORF">CJN711_LOCUS20826</name>
    <name evidence="4" type="ORF">KQP761_LOCUS10764</name>
</gene>
<sequence>MASSSLYFMTVTVLVLILTVESVYYAYTYDDGFGGEEHCCLVRTSETFCMAKPITRSLIHVKKQCHRIDGPKHHHGSGGKNKKDQYLDKIMHRLDVKSTHEIGDRILIELKNPLEKEMLDKDLMCLKSTSNQKINFEKCHVELAEEINNAVNDDDDDDVDGDHHRMSHKKRKHRRRRPYHGRHNHSDRKKRIANNNNKDDDSVVNESSVVDKAQNEKNKIELDQPIHVREGHGFTMHQTYKLHPSHVQPNDRQQRACWTWYRRQTQKLRRNPSKHKKTCIHQNDHNEHCINQLVYGTLNLNSTNQHYQPEQNAKLTFSKGSKLYCDSQTGSNKLLGHHRSSGICFHADDRLSIEHKFTDITGLSDMHKNKDVLSFIAKNEKLTAEFNNDCHDDTTLSEIVELEQKKAKKSS</sequence>
<feature type="transmembrane region" description="Helical" evidence="2">
    <location>
        <begin position="6"/>
        <end position="27"/>
    </location>
</feature>
<comment type="caution">
    <text evidence="4">The sequence shown here is derived from an EMBL/GenBank/DDBJ whole genome shotgun (WGS) entry which is preliminary data.</text>
</comment>
<accession>A0A815N5W9</accession>
<proteinExistence type="predicted"/>
<feature type="compositionally biased region" description="Basic residues" evidence="1">
    <location>
        <begin position="165"/>
        <end position="192"/>
    </location>
</feature>
<evidence type="ECO:0000313" key="3">
    <source>
        <dbReference type="EMBL" id="CAF1378572.1"/>
    </source>
</evidence>
<protein>
    <submittedName>
        <fullName evidence="4">Uncharacterized protein</fullName>
    </submittedName>
</protein>
<dbReference type="EMBL" id="CAJNOW010004661">
    <property type="protein sequence ID" value="CAF1425224.1"/>
    <property type="molecule type" value="Genomic_DNA"/>
</dbReference>
<dbReference type="AlphaFoldDB" id="A0A815N5W9"/>
<reference evidence="4" key="1">
    <citation type="submission" date="2021-02" db="EMBL/GenBank/DDBJ databases">
        <authorList>
            <person name="Nowell W R."/>
        </authorList>
    </citation>
    <scope>NUCLEOTIDE SEQUENCE</scope>
</reference>
<dbReference type="EMBL" id="CAJNOV010009773">
    <property type="protein sequence ID" value="CAF1378572.1"/>
    <property type="molecule type" value="Genomic_DNA"/>
</dbReference>
<dbReference type="Proteomes" id="UP000663855">
    <property type="component" value="Unassembled WGS sequence"/>
</dbReference>
<keyword evidence="2" id="KW-0812">Transmembrane</keyword>